<reference evidence="1 2" key="1">
    <citation type="submission" date="2024-08" db="EMBL/GenBank/DDBJ databases">
        <title>Gnathostoma spinigerum genome.</title>
        <authorList>
            <person name="Gonzalez-Bertolin B."/>
            <person name="Monzon S."/>
            <person name="Zaballos A."/>
            <person name="Jimenez P."/>
            <person name="Dekumyoy P."/>
            <person name="Varona S."/>
            <person name="Cuesta I."/>
            <person name="Sumanam S."/>
            <person name="Adisakwattana P."/>
            <person name="Gasser R.B."/>
            <person name="Hernandez-Gonzalez A."/>
            <person name="Young N.D."/>
            <person name="Perteguer M.J."/>
        </authorList>
    </citation>
    <scope>NUCLEOTIDE SEQUENCE [LARGE SCALE GENOMIC DNA]</scope>
    <source>
        <strain evidence="1">AL3</strain>
        <tissue evidence="1">Liver</tissue>
    </source>
</reference>
<proteinExistence type="predicted"/>
<accession>A0ABD6EKD1</accession>
<evidence type="ECO:0000313" key="1">
    <source>
        <dbReference type="EMBL" id="MFH4980438.1"/>
    </source>
</evidence>
<gene>
    <name evidence="1" type="ORF">AB6A40_007147</name>
</gene>
<dbReference type="EMBL" id="JBGFUD010005542">
    <property type="protein sequence ID" value="MFH4980438.1"/>
    <property type="molecule type" value="Genomic_DNA"/>
</dbReference>
<protein>
    <submittedName>
        <fullName evidence="1">Uncharacterized protein</fullName>
    </submittedName>
</protein>
<organism evidence="1 2">
    <name type="scientific">Gnathostoma spinigerum</name>
    <dbReference type="NCBI Taxonomy" id="75299"/>
    <lineage>
        <taxon>Eukaryota</taxon>
        <taxon>Metazoa</taxon>
        <taxon>Ecdysozoa</taxon>
        <taxon>Nematoda</taxon>
        <taxon>Chromadorea</taxon>
        <taxon>Rhabditida</taxon>
        <taxon>Spirurina</taxon>
        <taxon>Gnathostomatomorpha</taxon>
        <taxon>Gnathostomatoidea</taxon>
        <taxon>Gnathostomatidae</taxon>
        <taxon>Gnathostoma</taxon>
    </lineage>
</organism>
<keyword evidence="2" id="KW-1185">Reference proteome</keyword>
<comment type="caution">
    <text evidence="1">The sequence shown here is derived from an EMBL/GenBank/DDBJ whole genome shotgun (WGS) entry which is preliminary data.</text>
</comment>
<dbReference type="Proteomes" id="UP001608902">
    <property type="component" value="Unassembled WGS sequence"/>
</dbReference>
<dbReference type="AlphaFoldDB" id="A0ABD6EKD1"/>
<name>A0ABD6EKD1_9BILA</name>
<evidence type="ECO:0000313" key="2">
    <source>
        <dbReference type="Proteomes" id="UP001608902"/>
    </source>
</evidence>
<sequence length="98" mass="10796">MDELLAIILIVIICCAMFLAWLISMAVCPDAVVDLINGNNSSDSPSLYAVNDKLFDDQRDDQSSSLLKSQVTNDGVQLNHSRRPLESKKLSVVVETDE</sequence>